<sequence>MTSPKQQFQRLDKAPNLDMDTRIARLKKLKAVIVANTDNIIEALNADYGRRCEAETRIAEIMICTAEINHTLAHIKAWARPKVSGAGIKFMFSKNAIIPQPLGVVGIVAPWNYPFNLAIAPLIAAVAAGNKVMLKPSEMTPKTADIL</sequence>
<dbReference type="GO" id="GO:0004029">
    <property type="term" value="F:aldehyde dehydrogenase (NAD+) activity"/>
    <property type="evidence" value="ECO:0007669"/>
    <property type="project" value="UniProtKB-EC"/>
</dbReference>
<gene>
    <name evidence="5" type="ORF">MNBD_BACTEROID05-673</name>
</gene>
<comment type="similarity">
    <text evidence="1">Belongs to the aldehyde dehydrogenase family.</text>
</comment>
<dbReference type="EMBL" id="UOEN01000154">
    <property type="protein sequence ID" value="VAW13186.1"/>
    <property type="molecule type" value="Genomic_DNA"/>
</dbReference>
<protein>
    <submittedName>
        <fullName evidence="5">Aldehyde dehydrogenase</fullName>
        <ecNumber evidence="5">1.2.1.3</ecNumber>
    </submittedName>
</protein>
<proteinExistence type="inferred from homology"/>
<dbReference type="EC" id="1.2.1.3" evidence="5"/>
<dbReference type="InterPro" id="IPR016161">
    <property type="entry name" value="Ald_DH/histidinol_DH"/>
</dbReference>
<evidence type="ECO:0000259" key="4">
    <source>
        <dbReference type="Pfam" id="PF00171"/>
    </source>
</evidence>
<dbReference type="GO" id="GO:0005737">
    <property type="term" value="C:cytoplasm"/>
    <property type="evidence" value="ECO:0007669"/>
    <property type="project" value="TreeGrafter"/>
</dbReference>
<keyword evidence="3" id="KW-0520">NAD</keyword>
<evidence type="ECO:0000313" key="5">
    <source>
        <dbReference type="EMBL" id="VAW13186.1"/>
    </source>
</evidence>
<evidence type="ECO:0000256" key="1">
    <source>
        <dbReference type="ARBA" id="ARBA00009986"/>
    </source>
</evidence>
<dbReference type="InterPro" id="IPR012394">
    <property type="entry name" value="Aldehyde_DH_NAD(P)"/>
</dbReference>
<accession>A0A3B0U1B7</accession>
<reference evidence="5" key="1">
    <citation type="submission" date="2018-06" db="EMBL/GenBank/DDBJ databases">
        <authorList>
            <person name="Zhirakovskaya E."/>
        </authorList>
    </citation>
    <scope>NUCLEOTIDE SEQUENCE</scope>
</reference>
<keyword evidence="2 5" id="KW-0560">Oxidoreductase</keyword>
<evidence type="ECO:0000256" key="3">
    <source>
        <dbReference type="ARBA" id="ARBA00023027"/>
    </source>
</evidence>
<organism evidence="5">
    <name type="scientific">hydrothermal vent metagenome</name>
    <dbReference type="NCBI Taxonomy" id="652676"/>
    <lineage>
        <taxon>unclassified sequences</taxon>
        <taxon>metagenomes</taxon>
        <taxon>ecological metagenomes</taxon>
    </lineage>
</organism>
<dbReference type="GO" id="GO:0006081">
    <property type="term" value="P:aldehyde metabolic process"/>
    <property type="evidence" value="ECO:0007669"/>
    <property type="project" value="InterPro"/>
</dbReference>
<name>A0A3B0U1B7_9ZZZZ</name>
<dbReference type="Pfam" id="PF00171">
    <property type="entry name" value="Aldedh"/>
    <property type="match status" value="1"/>
</dbReference>
<dbReference type="PANTHER" id="PTHR43570">
    <property type="entry name" value="ALDEHYDE DEHYDROGENASE"/>
    <property type="match status" value="1"/>
</dbReference>
<evidence type="ECO:0000256" key="2">
    <source>
        <dbReference type="ARBA" id="ARBA00023002"/>
    </source>
</evidence>
<feature type="domain" description="Aldehyde dehydrogenase" evidence="4">
    <location>
        <begin position="15"/>
        <end position="144"/>
    </location>
</feature>
<dbReference type="InterPro" id="IPR016162">
    <property type="entry name" value="Ald_DH_N"/>
</dbReference>
<dbReference type="Gene3D" id="3.40.605.10">
    <property type="entry name" value="Aldehyde Dehydrogenase, Chain A, domain 1"/>
    <property type="match status" value="1"/>
</dbReference>
<feature type="non-terminal residue" evidence="5">
    <location>
        <position position="147"/>
    </location>
</feature>
<dbReference type="AlphaFoldDB" id="A0A3B0U1B7"/>
<dbReference type="PANTHER" id="PTHR43570:SF20">
    <property type="entry name" value="ALDEHYDE DEHYDROGENASE ALDX-RELATED"/>
    <property type="match status" value="1"/>
</dbReference>
<dbReference type="SUPFAM" id="SSF53720">
    <property type="entry name" value="ALDH-like"/>
    <property type="match status" value="1"/>
</dbReference>
<dbReference type="InterPro" id="IPR015590">
    <property type="entry name" value="Aldehyde_DH_dom"/>
</dbReference>